<protein>
    <submittedName>
        <fullName evidence="1">Uncharacterized protein</fullName>
    </submittedName>
</protein>
<comment type="caution">
    <text evidence="1">The sequence shown here is derived from an EMBL/GenBank/DDBJ whole genome shotgun (WGS) entry which is preliminary data.</text>
</comment>
<name>A0ACB7S3S2_HYAAI</name>
<reference evidence="1" key="1">
    <citation type="submission" date="2020-05" db="EMBL/GenBank/DDBJ databases">
        <title>Large-scale comparative analyses of tick genomes elucidate their genetic diversity and vector capacities.</title>
        <authorList>
            <person name="Jia N."/>
            <person name="Wang J."/>
            <person name="Shi W."/>
            <person name="Du L."/>
            <person name="Sun Y."/>
            <person name="Zhan W."/>
            <person name="Jiang J."/>
            <person name="Wang Q."/>
            <person name="Zhang B."/>
            <person name="Ji P."/>
            <person name="Sakyi L.B."/>
            <person name="Cui X."/>
            <person name="Yuan T."/>
            <person name="Jiang B."/>
            <person name="Yang W."/>
            <person name="Lam T.T.-Y."/>
            <person name="Chang Q."/>
            <person name="Ding S."/>
            <person name="Wang X."/>
            <person name="Zhu J."/>
            <person name="Ruan X."/>
            <person name="Zhao L."/>
            <person name="Wei J."/>
            <person name="Que T."/>
            <person name="Du C."/>
            <person name="Cheng J."/>
            <person name="Dai P."/>
            <person name="Han X."/>
            <person name="Huang E."/>
            <person name="Gao Y."/>
            <person name="Liu J."/>
            <person name="Shao H."/>
            <person name="Ye R."/>
            <person name="Li L."/>
            <person name="Wei W."/>
            <person name="Wang X."/>
            <person name="Wang C."/>
            <person name="Yang T."/>
            <person name="Huo Q."/>
            <person name="Li W."/>
            <person name="Guo W."/>
            <person name="Chen H."/>
            <person name="Zhou L."/>
            <person name="Ni X."/>
            <person name="Tian J."/>
            <person name="Zhou Y."/>
            <person name="Sheng Y."/>
            <person name="Liu T."/>
            <person name="Pan Y."/>
            <person name="Xia L."/>
            <person name="Li J."/>
            <person name="Zhao F."/>
            <person name="Cao W."/>
        </authorList>
    </citation>
    <scope>NUCLEOTIDE SEQUENCE</scope>
    <source>
        <strain evidence="1">Hyas-2018</strain>
    </source>
</reference>
<dbReference type="Proteomes" id="UP000821845">
    <property type="component" value="Chromosome 6"/>
</dbReference>
<gene>
    <name evidence="1" type="ORF">HPB50_018863</name>
</gene>
<organism evidence="1 2">
    <name type="scientific">Hyalomma asiaticum</name>
    <name type="common">Tick</name>
    <dbReference type="NCBI Taxonomy" id="266040"/>
    <lineage>
        <taxon>Eukaryota</taxon>
        <taxon>Metazoa</taxon>
        <taxon>Ecdysozoa</taxon>
        <taxon>Arthropoda</taxon>
        <taxon>Chelicerata</taxon>
        <taxon>Arachnida</taxon>
        <taxon>Acari</taxon>
        <taxon>Parasitiformes</taxon>
        <taxon>Ixodida</taxon>
        <taxon>Ixodoidea</taxon>
        <taxon>Ixodidae</taxon>
        <taxon>Hyalomminae</taxon>
        <taxon>Hyalomma</taxon>
    </lineage>
</organism>
<keyword evidence="2" id="KW-1185">Reference proteome</keyword>
<evidence type="ECO:0000313" key="1">
    <source>
        <dbReference type="EMBL" id="KAH6928737.1"/>
    </source>
</evidence>
<accession>A0ACB7S3S2</accession>
<evidence type="ECO:0000313" key="2">
    <source>
        <dbReference type="Proteomes" id="UP000821845"/>
    </source>
</evidence>
<proteinExistence type="predicted"/>
<sequence>MYSPGFGPTRQRCRRALYPATFRNMAPYEDPYLDHDMTYPTLPSPSQDPYADSANMLPGIVPMSDQVSDGPSPVPYDAASVNGSDGEDSDTSPLTKLLASAEIPTGNEDDERSGVDDVNFPSGPVQQDDKEHAKSMSAYALFFRDKQEAIKLQNPYATFAEVSQIVGSMWEQLEPEQKLEYKTKIKAATMEYHEAPTENRTELTTNGTDDQLGINRSSGYMVSPPSTMRVPPRDSLSPLQNSNPLLSSAIGDGSPRDYMEVASPEDVLSTKQQRFMVPNSASTLQKPKQAMRMPKRCSPQQTNSDHALALGCASYRKPERSPSLCKRAPSSVAGPINSQCTLPEFTFTRCRRNGCPNPPVPSNEWDVEYCSSECVILHCKDVFSAWAAQRQAADPVLPP</sequence>
<dbReference type="EMBL" id="CM023486">
    <property type="protein sequence ID" value="KAH6928737.1"/>
    <property type="molecule type" value="Genomic_DNA"/>
</dbReference>